<organism evidence="2 3">
    <name type="scientific">Colletotrichum sidae</name>
    <dbReference type="NCBI Taxonomy" id="1347389"/>
    <lineage>
        <taxon>Eukaryota</taxon>
        <taxon>Fungi</taxon>
        <taxon>Dikarya</taxon>
        <taxon>Ascomycota</taxon>
        <taxon>Pezizomycotina</taxon>
        <taxon>Sordariomycetes</taxon>
        <taxon>Hypocreomycetidae</taxon>
        <taxon>Glomerellales</taxon>
        <taxon>Glomerellaceae</taxon>
        <taxon>Colletotrichum</taxon>
        <taxon>Colletotrichum orbiculare species complex</taxon>
    </lineage>
</organism>
<dbReference type="GO" id="GO:0047372">
    <property type="term" value="F:monoacylglycerol lipase activity"/>
    <property type="evidence" value="ECO:0007669"/>
    <property type="project" value="TreeGrafter"/>
</dbReference>
<dbReference type="Proteomes" id="UP000295604">
    <property type="component" value="Unassembled WGS sequence"/>
</dbReference>
<dbReference type="Gene3D" id="3.40.50.1820">
    <property type="entry name" value="alpha/beta hydrolase"/>
    <property type="match status" value="1"/>
</dbReference>
<dbReference type="GO" id="GO:0016020">
    <property type="term" value="C:membrane"/>
    <property type="evidence" value="ECO:0007669"/>
    <property type="project" value="TreeGrafter"/>
</dbReference>
<dbReference type="SUPFAM" id="SSF53474">
    <property type="entry name" value="alpha/beta-Hydrolases"/>
    <property type="match status" value="1"/>
</dbReference>
<reference evidence="2 3" key="1">
    <citation type="submission" date="2018-11" db="EMBL/GenBank/DDBJ databases">
        <title>Genome sequence and assembly of Colletotrichum sidae.</title>
        <authorList>
            <person name="Gan P."/>
            <person name="Shirasu K."/>
        </authorList>
    </citation>
    <scope>NUCLEOTIDE SEQUENCE [LARGE SCALE GENOMIC DNA]</scope>
    <source>
        <strain evidence="2 3">CBS 518.97</strain>
    </source>
</reference>
<accession>A0A4R8TTH0</accession>
<evidence type="ECO:0000313" key="3">
    <source>
        <dbReference type="Proteomes" id="UP000295604"/>
    </source>
</evidence>
<feature type="domain" description="AB hydrolase-1" evidence="1">
    <location>
        <begin position="30"/>
        <end position="120"/>
    </location>
</feature>
<dbReference type="PRINTS" id="PR00111">
    <property type="entry name" value="ABHYDROLASE"/>
</dbReference>
<comment type="caution">
    <text evidence="2">The sequence shown here is derived from an EMBL/GenBank/DDBJ whole genome shotgun (WGS) entry which is preliminary data.</text>
</comment>
<dbReference type="PANTHER" id="PTHR43798:SF33">
    <property type="entry name" value="HYDROLASE, PUTATIVE (AFU_ORTHOLOGUE AFUA_2G14860)-RELATED"/>
    <property type="match status" value="1"/>
</dbReference>
<keyword evidence="2" id="KW-0378">Hydrolase</keyword>
<protein>
    <submittedName>
        <fullName evidence="2">Soluble epoxide hydrolase</fullName>
    </submittedName>
</protein>
<dbReference type="InterPro" id="IPR050266">
    <property type="entry name" value="AB_hydrolase_sf"/>
</dbReference>
<dbReference type="PANTHER" id="PTHR43798">
    <property type="entry name" value="MONOACYLGLYCEROL LIPASE"/>
    <property type="match status" value="1"/>
</dbReference>
<dbReference type="GO" id="GO:0046464">
    <property type="term" value="P:acylglycerol catabolic process"/>
    <property type="evidence" value="ECO:0007669"/>
    <property type="project" value="TreeGrafter"/>
</dbReference>
<evidence type="ECO:0000313" key="2">
    <source>
        <dbReference type="EMBL" id="TEA21699.1"/>
    </source>
</evidence>
<name>A0A4R8TTH0_9PEZI</name>
<dbReference type="InterPro" id="IPR029058">
    <property type="entry name" value="AB_hydrolase_fold"/>
</dbReference>
<sequence>MAFPHKIAALGGDLRIAYIDRPPKSDPRSVILLIHGFPQTSYQYHHVIEPFAASGYRVVVPDYRGTGLSSKPASDFRKTTMAKDLAELLDHLGIPEPVHVVGHDIGGMIAYAFATRHEHRTAFVVWGECPLPGTTAHEEDRTVHGVQQFHFLFHSVPDLPEALVTGREEMYLSHLFDKLTHNRSAISEQDLQVPGSGHYVAEENPDGFVKAVLGFIAAAS</sequence>
<dbReference type="EMBL" id="QAPF01000014">
    <property type="protein sequence ID" value="TEA21699.1"/>
    <property type="molecule type" value="Genomic_DNA"/>
</dbReference>
<dbReference type="InterPro" id="IPR000073">
    <property type="entry name" value="AB_hydrolase_1"/>
</dbReference>
<dbReference type="Pfam" id="PF00561">
    <property type="entry name" value="Abhydrolase_1"/>
    <property type="match status" value="1"/>
</dbReference>
<proteinExistence type="predicted"/>
<dbReference type="AlphaFoldDB" id="A0A4R8TTH0"/>
<keyword evidence="3" id="KW-1185">Reference proteome</keyword>
<dbReference type="InterPro" id="IPR000639">
    <property type="entry name" value="Epox_hydrolase-like"/>
</dbReference>
<gene>
    <name evidence="2" type="primary">HYES</name>
    <name evidence="2" type="ORF">C8034_v004607</name>
</gene>
<evidence type="ECO:0000259" key="1">
    <source>
        <dbReference type="Pfam" id="PF00561"/>
    </source>
</evidence>
<dbReference type="PRINTS" id="PR00412">
    <property type="entry name" value="EPOXHYDRLASE"/>
</dbReference>